<sequence>MNKHVATLAVLLAVTGACPSSSKPGAAADPMLPTGPDDSQDSPPGGFTNGVVTASSQVAADAGSRVLAAGGNAIDAAATVQFMLNVVEPQSSGLGGGGFLLIYLADEDKTYVIDASERAPAGAKADMFVSQADAEVRGSSGYIVGVPGTLKGIATALEKWGTTDLAAAVAPAIVAAERGVRVHPLLAEDIRSGRLDHELGDPAYDEARAVFRPTEKPLVEGDMLTQPFLARTLKILAADGTSAFYDCGDDTGLAEAIVEAQRATREVNPDGVGSMTCDDLQKYDVVIRNPLSRPYRNYTVVTAPPPSAGGVGLLQMLGVLERFPIGGEDMGPMDSQTLNLEQEAMRLAYADRAMWIGDPDVVRVPVAGLLSTGYIEDRSRSIQLGARIPEIVAGDPRPFDPTDRPEGMIAPVTGDPRDGGGHTTHFNVIDGAGNMVSWTSTLSSAWGSGLMVPNYGFMLNDSLSNFNHHPTRSTDPNAIDPGTNDPAPNKRPLSSMAPTLLFVDGRPIAAYGAAGGSTILSTMLTLTLNLVDHDMKLAEAIAAPRLTLQSGSRSAVTGVEPGLMLKNLEPLRRLGYSFDLVFRLGAAQAAVLFPATGESYGAADPRRLGGVAGPSR</sequence>
<evidence type="ECO:0000256" key="1">
    <source>
        <dbReference type="ARBA" id="ARBA00001049"/>
    </source>
</evidence>
<keyword evidence="13" id="KW-1185">Reference proteome</keyword>
<dbReference type="InterPro" id="IPR051792">
    <property type="entry name" value="GGT_bact"/>
</dbReference>
<dbReference type="InterPro" id="IPR043138">
    <property type="entry name" value="GGT_lsub"/>
</dbReference>
<evidence type="ECO:0000256" key="10">
    <source>
        <dbReference type="SAM" id="MobiDB-lite"/>
    </source>
</evidence>
<dbReference type="InterPro" id="IPR029055">
    <property type="entry name" value="Ntn_hydrolases_N"/>
</dbReference>
<dbReference type="PROSITE" id="PS51257">
    <property type="entry name" value="PROKAR_LIPOPROTEIN"/>
    <property type="match status" value="1"/>
</dbReference>
<name>A0ABY7HKM4_9BACT</name>
<evidence type="ECO:0000256" key="7">
    <source>
        <dbReference type="ARBA" id="ARBA00023315"/>
    </source>
</evidence>
<keyword evidence="9" id="KW-0317">Glutathione biosynthesis</keyword>
<evidence type="ECO:0000256" key="9">
    <source>
        <dbReference type="RuleBase" id="RU368036"/>
    </source>
</evidence>
<protein>
    <recommendedName>
        <fullName evidence="9">Glutathione hydrolase proenzyme</fullName>
        <ecNumber evidence="9">2.3.2.2</ecNumber>
        <ecNumber evidence="9">3.4.19.13</ecNumber>
    </recommendedName>
    <component>
        <recommendedName>
            <fullName evidence="9">Glutathione hydrolase large chain</fullName>
        </recommendedName>
    </component>
    <component>
        <recommendedName>
            <fullName evidence="9">Glutathione hydrolase small chain</fullName>
        </recommendedName>
    </component>
</protein>
<dbReference type="InterPro" id="IPR000101">
    <property type="entry name" value="GGT_peptidase"/>
</dbReference>
<dbReference type="Gene3D" id="3.60.20.40">
    <property type="match status" value="1"/>
</dbReference>
<keyword evidence="5 9" id="KW-0378">Hydrolase</keyword>
<dbReference type="Pfam" id="PF01019">
    <property type="entry name" value="G_glu_transpept"/>
    <property type="match status" value="1"/>
</dbReference>
<dbReference type="PANTHER" id="PTHR43199">
    <property type="entry name" value="GLUTATHIONE HYDROLASE"/>
    <property type="match status" value="1"/>
</dbReference>
<comment type="catalytic activity">
    <reaction evidence="8 9">
        <text>an N-terminal (5-L-glutamyl)-[peptide] + an alpha-amino acid = 5-L-glutamyl amino acid + an N-terminal L-alpha-aminoacyl-[peptide]</text>
        <dbReference type="Rhea" id="RHEA:23904"/>
        <dbReference type="Rhea" id="RHEA-COMP:9780"/>
        <dbReference type="Rhea" id="RHEA-COMP:9795"/>
        <dbReference type="ChEBI" id="CHEBI:77644"/>
        <dbReference type="ChEBI" id="CHEBI:78597"/>
        <dbReference type="ChEBI" id="CHEBI:78599"/>
        <dbReference type="ChEBI" id="CHEBI:78608"/>
        <dbReference type="EC" id="2.3.2.2"/>
    </reaction>
</comment>
<gene>
    <name evidence="12" type="primary">ggt</name>
    <name evidence="12" type="ORF">O0S08_25290</name>
</gene>
<organism evidence="12 13">
    <name type="scientific">Nannocystis punicea</name>
    <dbReference type="NCBI Taxonomy" id="2995304"/>
    <lineage>
        <taxon>Bacteria</taxon>
        <taxon>Pseudomonadati</taxon>
        <taxon>Myxococcota</taxon>
        <taxon>Polyangia</taxon>
        <taxon>Nannocystales</taxon>
        <taxon>Nannocystaceae</taxon>
        <taxon>Nannocystis</taxon>
    </lineage>
</organism>
<proteinExistence type="inferred from homology"/>
<comment type="catalytic activity">
    <reaction evidence="1 9">
        <text>an S-substituted glutathione + H2O = an S-substituted L-cysteinylglycine + L-glutamate</text>
        <dbReference type="Rhea" id="RHEA:59468"/>
        <dbReference type="ChEBI" id="CHEBI:15377"/>
        <dbReference type="ChEBI" id="CHEBI:29985"/>
        <dbReference type="ChEBI" id="CHEBI:90779"/>
        <dbReference type="ChEBI" id="CHEBI:143103"/>
        <dbReference type="EC" id="3.4.19.13"/>
    </reaction>
</comment>
<evidence type="ECO:0000256" key="3">
    <source>
        <dbReference type="ARBA" id="ARBA00009381"/>
    </source>
</evidence>
<accession>A0ABY7HKM4</accession>
<keyword evidence="11" id="KW-0732">Signal</keyword>
<evidence type="ECO:0000256" key="8">
    <source>
        <dbReference type="ARBA" id="ARBA00047417"/>
    </source>
</evidence>
<evidence type="ECO:0000256" key="4">
    <source>
        <dbReference type="ARBA" id="ARBA00022679"/>
    </source>
</evidence>
<dbReference type="EC" id="3.4.19.13" evidence="9"/>
<feature type="region of interest" description="Disordered" evidence="10">
    <location>
        <begin position="468"/>
        <end position="492"/>
    </location>
</feature>
<dbReference type="GO" id="GO:0103068">
    <property type="term" value="F:leukotriene C4 gamma-glutamyl transferase activity"/>
    <property type="evidence" value="ECO:0007669"/>
    <property type="project" value="UniProtKB-EC"/>
</dbReference>
<feature type="signal peptide" evidence="11">
    <location>
        <begin position="1"/>
        <end position="22"/>
    </location>
</feature>
<comment type="PTM">
    <text evidence="9">Cleaved by autocatalysis into a large and a small subunit.</text>
</comment>
<dbReference type="RefSeq" id="WP_269041814.1">
    <property type="nucleotide sequence ID" value="NZ_CP114040.1"/>
</dbReference>
<dbReference type="SUPFAM" id="SSF56235">
    <property type="entry name" value="N-terminal nucleophile aminohydrolases (Ntn hydrolases)"/>
    <property type="match status" value="1"/>
</dbReference>
<dbReference type="NCBIfam" id="TIGR00066">
    <property type="entry name" value="g_glut_trans"/>
    <property type="match status" value="1"/>
</dbReference>
<reference evidence="12" key="1">
    <citation type="submission" date="2022-11" db="EMBL/GenBank/DDBJ databases">
        <title>Minimal conservation of predation-associated metabolite biosynthetic gene clusters underscores biosynthetic potential of Myxococcota including descriptions for ten novel species: Archangium lansinium sp. nov., Myxococcus landrumus sp. nov., Nannocystis bai.</title>
        <authorList>
            <person name="Ahearne A."/>
            <person name="Stevens C."/>
            <person name="Dowd S."/>
        </authorList>
    </citation>
    <scope>NUCLEOTIDE SEQUENCE</scope>
    <source>
        <strain evidence="12">Fl3</strain>
    </source>
</reference>
<dbReference type="PRINTS" id="PR01210">
    <property type="entry name" value="GGTRANSPTASE"/>
</dbReference>
<dbReference type="Proteomes" id="UP001164459">
    <property type="component" value="Chromosome"/>
</dbReference>
<feature type="region of interest" description="Disordered" evidence="10">
    <location>
        <begin position="19"/>
        <end position="49"/>
    </location>
</feature>
<dbReference type="InterPro" id="IPR043137">
    <property type="entry name" value="GGT_ssub_C"/>
</dbReference>
<dbReference type="PANTHER" id="PTHR43199:SF1">
    <property type="entry name" value="GLUTATHIONE HYDROLASE PROENZYME"/>
    <property type="match status" value="1"/>
</dbReference>
<keyword evidence="7 9" id="KW-0012">Acyltransferase</keyword>
<comment type="similarity">
    <text evidence="3 9">Belongs to the gamma-glutamyltransferase family.</text>
</comment>
<evidence type="ECO:0000256" key="5">
    <source>
        <dbReference type="ARBA" id="ARBA00022801"/>
    </source>
</evidence>
<keyword evidence="4 9" id="KW-0808">Transferase</keyword>
<dbReference type="Gene3D" id="1.10.246.130">
    <property type="match status" value="1"/>
</dbReference>
<feature type="chain" id="PRO_5045347264" description="Glutathione hydrolase proenzyme" evidence="11">
    <location>
        <begin position="23"/>
        <end position="616"/>
    </location>
</feature>
<dbReference type="EC" id="2.3.2.2" evidence="9"/>
<evidence type="ECO:0000256" key="6">
    <source>
        <dbReference type="ARBA" id="ARBA00023145"/>
    </source>
</evidence>
<keyword evidence="6 9" id="KW-0865">Zymogen</keyword>
<dbReference type="EMBL" id="CP114040">
    <property type="protein sequence ID" value="WAS99454.1"/>
    <property type="molecule type" value="Genomic_DNA"/>
</dbReference>
<evidence type="ECO:0000313" key="13">
    <source>
        <dbReference type="Proteomes" id="UP001164459"/>
    </source>
</evidence>
<evidence type="ECO:0000256" key="2">
    <source>
        <dbReference type="ARBA" id="ARBA00001089"/>
    </source>
</evidence>
<comment type="subunit">
    <text evidence="9">This enzyme consists of two polypeptide chains, which are synthesized in precursor form from a single polypeptide.</text>
</comment>
<evidence type="ECO:0000256" key="11">
    <source>
        <dbReference type="SAM" id="SignalP"/>
    </source>
</evidence>
<comment type="pathway">
    <text evidence="9">Sulfur metabolism; glutathione metabolism.</text>
</comment>
<comment type="catalytic activity">
    <reaction evidence="2 9">
        <text>glutathione + H2O = L-cysteinylglycine + L-glutamate</text>
        <dbReference type="Rhea" id="RHEA:28807"/>
        <dbReference type="ChEBI" id="CHEBI:15377"/>
        <dbReference type="ChEBI" id="CHEBI:29985"/>
        <dbReference type="ChEBI" id="CHEBI:57925"/>
        <dbReference type="ChEBI" id="CHEBI:61694"/>
        <dbReference type="EC" id="3.4.19.13"/>
    </reaction>
</comment>
<evidence type="ECO:0000313" key="12">
    <source>
        <dbReference type="EMBL" id="WAS99454.1"/>
    </source>
</evidence>